<organism evidence="1 2">
    <name type="scientific">Blepharisma stoltei</name>
    <dbReference type="NCBI Taxonomy" id="1481888"/>
    <lineage>
        <taxon>Eukaryota</taxon>
        <taxon>Sar</taxon>
        <taxon>Alveolata</taxon>
        <taxon>Ciliophora</taxon>
        <taxon>Postciliodesmatophora</taxon>
        <taxon>Heterotrichea</taxon>
        <taxon>Heterotrichida</taxon>
        <taxon>Blepharismidae</taxon>
        <taxon>Blepharisma</taxon>
    </lineage>
</organism>
<dbReference type="Gene3D" id="3.30.900.10">
    <property type="entry name" value="HORMA domain"/>
    <property type="match status" value="1"/>
</dbReference>
<name>A0AAU9IL57_9CILI</name>
<accession>A0AAU9IL57</accession>
<evidence type="ECO:0000313" key="1">
    <source>
        <dbReference type="EMBL" id="CAG9315530.1"/>
    </source>
</evidence>
<dbReference type="Proteomes" id="UP001162131">
    <property type="component" value="Unassembled WGS sequence"/>
</dbReference>
<gene>
    <name evidence="1" type="ORF">BSTOLATCC_MIC14285</name>
</gene>
<comment type="caution">
    <text evidence="1">The sequence shown here is derived from an EMBL/GenBank/DDBJ whole genome shotgun (WGS) entry which is preliminary data.</text>
</comment>
<dbReference type="EMBL" id="CAJZBQ010000014">
    <property type="protein sequence ID" value="CAG9315530.1"/>
    <property type="molecule type" value="Genomic_DNA"/>
</dbReference>
<dbReference type="AlphaFoldDB" id="A0AAU9IL57"/>
<proteinExistence type="predicted"/>
<dbReference type="InterPro" id="IPR036570">
    <property type="entry name" value="HORMA_dom_sf"/>
</dbReference>
<evidence type="ECO:0000313" key="2">
    <source>
        <dbReference type="Proteomes" id="UP001162131"/>
    </source>
</evidence>
<protein>
    <submittedName>
        <fullName evidence="1">Uncharacterized protein</fullName>
    </submittedName>
</protein>
<keyword evidence="2" id="KW-1185">Reference proteome</keyword>
<reference evidence="1" key="1">
    <citation type="submission" date="2021-09" db="EMBL/GenBank/DDBJ databases">
        <authorList>
            <consortium name="AG Swart"/>
            <person name="Singh M."/>
            <person name="Singh A."/>
            <person name="Seah K."/>
            <person name="Emmerich C."/>
        </authorList>
    </citation>
    <scope>NUCLEOTIDE SEQUENCE</scope>
    <source>
        <strain evidence="1">ATCC30299</strain>
    </source>
</reference>
<sequence length="336" mass="38422">MENNFSSPPQIFIDLICKLISFLCSSKSQPSKSPAQENKFLRVSTSDHQTVREKVLSALTAPKAQKFEFGIEIIQNTEGCHPFLLEKWVFILMQNPRYMKISQTELEQKCSSVLRSLISGSLLLPANCHNKSSISISFKNSSDAFSSWDSNISPTEILRFPSHPIKLESKNHKLLIFSEYIAKDMQPKIITQHPHHRPRLSSIFIGGKDISPNSSISTDISLPRERTCKRTKTAVISLILSTSFEEDETGFRPLKNNFSGIFMGDEIEDEEFEDDSFEFREIDEGESTNFEDSHVFEYCKKCNKMRDSKLYGGDEDFLQETLKLVSYWKSARKTSL</sequence>